<dbReference type="Proteomes" id="UP000011087">
    <property type="component" value="Unassembled WGS sequence"/>
</dbReference>
<feature type="chain" id="PRO_5008770326" description="Selenoprotein F" evidence="7">
    <location>
        <begin position="49"/>
        <end position="160"/>
    </location>
</feature>
<dbReference type="InterPro" id="IPR036249">
    <property type="entry name" value="Thioredoxin-like_sf"/>
</dbReference>
<reference evidence="10" key="3">
    <citation type="submission" date="2016-03" db="UniProtKB">
        <authorList>
            <consortium name="EnsemblProtists"/>
        </authorList>
    </citation>
    <scope>IDENTIFICATION</scope>
</reference>
<organism evidence="9">
    <name type="scientific">Guillardia theta (strain CCMP2712)</name>
    <name type="common">Cryptophyte</name>
    <dbReference type="NCBI Taxonomy" id="905079"/>
    <lineage>
        <taxon>Eukaryota</taxon>
        <taxon>Cryptophyceae</taxon>
        <taxon>Pyrenomonadales</taxon>
        <taxon>Geminigeraceae</taxon>
        <taxon>Guillardia</taxon>
    </lineage>
</organism>
<evidence type="ECO:0000256" key="2">
    <source>
        <dbReference type="ARBA" id="ARBA00005742"/>
    </source>
</evidence>
<evidence type="ECO:0000256" key="1">
    <source>
        <dbReference type="ARBA" id="ARBA00004319"/>
    </source>
</evidence>
<gene>
    <name evidence="9" type="ORF">GUITHDRAFT_115110</name>
</gene>
<evidence type="ECO:0000256" key="6">
    <source>
        <dbReference type="ARBA" id="ARBA00040775"/>
    </source>
</evidence>
<protein>
    <recommendedName>
        <fullName evidence="6">Selenoprotein F</fullName>
    </recommendedName>
</protein>
<reference evidence="11" key="2">
    <citation type="submission" date="2012-11" db="EMBL/GenBank/DDBJ databases">
        <authorList>
            <person name="Kuo A."/>
            <person name="Curtis B.A."/>
            <person name="Tanifuji G."/>
            <person name="Burki F."/>
            <person name="Gruber A."/>
            <person name="Irimia M."/>
            <person name="Maruyama S."/>
            <person name="Arias M.C."/>
            <person name="Ball S.G."/>
            <person name="Gile G.H."/>
            <person name="Hirakawa Y."/>
            <person name="Hopkins J.F."/>
            <person name="Rensing S.A."/>
            <person name="Schmutz J."/>
            <person name="Symeonidi A."/>
            <person name="Elias M."/>
            <person name="Eveleigh R.J."/>
            <person name="Herman E.K."/>
            <person name="Klute M.J."/>
            <person name="Nakayama T."/>
            <person name="Obornik M."/>
            <person name="Reyes-Prieto A."/>
            <person name="Armbrust E.V."/>
            <person name="Aves S.J."/>
            <person name="Beiko R.G."/>
            <person name="Coutinho P."/>
            <person name="Dacks J.B."/>
            <person name="Durnford D.G."/>
            <person name="Fast N.M."/>
            <person name="Green B.R."/>
            <person name="Grisdale C."/>
            <person name="Hempe F."/>
            <person name="Henrissat B."/>
            <person name="Hoppner M.P."/>
            <person name="Ishida K.-I."/>
            <person name="Kim E."/>
            <person name="Koreny L."/>
            <person name="Kroth P.G."/>
            <person name="Liu Y."/>
            <person name="Malik S.-B."/>
            <person name="Maier U.G."/>
            <person name="McRose D."/>
            <person name="Mock T."/>
            <person name="Neilson J.A."/>
            <person name="Onodera N.T."/>
            <person name="Poole A.M."/>
            <person name="Pritham E.J."/>
            <person name="Richards T.A."/>
            <person name="Rocap G."/>
            <person name="Roy S.W."/>
            <person name="Sarai C."/>
            <person name="Schaack S."/>
            <person name="Shirato S."/>
            <person name="Slamovits C.H."/>
            <person name="Spencer D.F."/>
            <person name="Suzuki S."/>
            <person name="Worden A.Z."/>
            <person name="Zauner S."/>
            <person name="Barry K."/>
            <person name="Bell C."/>
            <person name="Bharti A.K."/>
            <person name="Crow J.A."/>
            <person name="Grimwood J."/>
            <person name="Kramer R."/>
            <person name="Lindquist E."/>
            <person name="Lucas S."/>
            <person name="Salamov A."/>
            <person name="McFadden G.I."/>
            <person name="Lane C.E."/>
            <person name="Keeling P.J."/>
            <person name="Gray M.W."/>
            <person name="Grigoriev I.V."/>
            <person name="Archibald J.M."/>
        </authorList>
    </citation>
    <scope>NUCLEOTIDE SEQUENCE</scope>
    <source>
        <strain evidence="11">CCMP2712</strain>
    </source>
</reference>
<dbReference type="PaxDb" id="55529-EKX38781"/>
<evidence type="ECO:0000256" key="3">
    <source>
        <dbReference type="ARBA" id="ARBA00022729"/>
    </source>
</evidence>
<name>L1IRA0_GUITC</name>
<evidence type="ECO:0000313" key="11">
    <source>
        <dbReference type="Proteomes" id="UP000011087"/>
    </source>
</evidence>
<evidence type="ECO:0000313" key="9">
    <source>
        <dbReference type="EMBL" id="EKX38781.1"/>
    </source>
</evidence>
<keyword evidence="3 7" id="KW-0732">Signal</keyword>
<evidence type="ECO:0000256" key="7">
    <source>
        <dbReference type="SAM" id="SignalP"/>
    </source>
</evidence>
<dbReference type="SUPFAM" id="SSF52833">
    <property type="entry name" value="Thioredoxin-like"/>
    <property type="match status" value="1"/>
</dbReference>
<dbReference type="KEGG" id="gtt:GUITHDRAFT_115110"/>
<reference evidence="9 11" key="1">
    <citation type="journal article" date="2012" name="Nature">
        <title>Algal genomes reveal evolutionary mosaicism and the fate of nucleomorphs.</title>
        <authorList>
            <consortium name="DOE Joint Genome Institute"/>
            <person name="Curtis B.A."/>
            <person name="Tanifuji G."/>
            <person name="Burki F."/>
            <person name="Gruber A."/>
            <person name="Irimia M."/>
            <person name="Maruyama S."/>
            <person name="Arias M.C."/>
            <person name="Ball S.G."/>
            <person name="Gile G.H."/>
            <person name="Hirakawa Y."/>
            <person name="Hopkins J.F."/>
            <person name="Kuo A."/>
            <person name="Rensing S.A."/>
            <person name="Schmutz J."/>
            <person name="Symeonidi A."/>
            <person name="Elias M."/>
            <person name="Eveleigh R.J."/>
            <person name="Herman E.K."/>
            <person name="Klute M.J."/>
            <person name="Nakayama T."/>
            <person name="Obornik M."/>
            <person name="Reyes-Prieto A."/>
            <person name="Armbrust E.V."/>
            <person name="Aves S.J."/>
            <person name="Beiko R.G."/>
            <person name="Coutinho P."/>
            <person name="Dacks J.B."/>
            <person name="Durnford D.G."/>
            <person name="Fast N.M."/>
            <person name="Green B.R."/>
            <person name="Grisdale C.J."/>
            <person name="Hempel F."/>
            <person name="Henrissat B."/>
            <person name="Hoppner M.P."/>
            <person name="Ishida K."/>
            <person name="Kim E."/>
            <person name="Koreny L."/>
            <person name="Kroth P.G."/>
            <person name="Liu Y."/>
            <person name="Malik S.B."/>
            <person name="Maier U.G."/>
            <person name="McRose D."/>
            <person name="Mock T."/>
            <person name="Neilson J.A."/>
            <person name="Onodera N.T."/>
            <person name="Poole A.M."/>
            <person name="Pritham E.J."/>
            <person name="Richards T.A."/>
            <person name="Rocap G."/>
            <person name="Roy S.W."/>
            <person name="Sarai C."/>
            <person name="Schaack S."/>
            <person name="Shirato S."/>
            <person name="Slamovits C.H."/>
            <person name="Spencer D.F."/>
            <person name="Suzuki S."/>
            <person name="Worden A.Z."/>
            <person name="Zauner S."/>
            <person name="Barry K."/>
            <person name="Bell C."/>
            <person name="Bharti A.K."/>
            <person name="Crow J.A."/>
            <person name="Grimwood J."/>
            <person name="Kramer R."/>
            <person name="Lindquist E."/>
            <person name="Lucas S."/>
            <person name="Salamov A."/>
            <person name="McFadden G.I."/>
            <person name="Lane C.E."/>
            <person name="Keeling P.J."/>
            <person name="Gray M.W."/>
            <person name="Grigoriev I.V."/>
            <person name="Archibald J.M."/>
        </authorList>
    </citation>
    <scope>NUCLEOTIDE SEQUENCE</scope>
    <source>
        <strain evidence="9 11">CCMP2712</strain>
    </source>
</reference>
<dbReference type="PANTHER" id="PTHR13077">
    <property type="entry name" value="SELENOPROTEIN F"/>
    <property type="match status" value="1"/>
</dbReference>
<evidence type="ECO:0000313" key="10">
    <source>
        <dbReference type="EnsemblProtists" id="EKX38781"/>
    </source>
</evidence>
<sequence length="160" mass="17584">MAKNVRGCADLVIDAWQVHCRPAEGSGKMKAVCIASLALLLATSGVLAEKNASCRELGFTETLVCSKCTRLEESIKDTDLVSECRSCCSEDVDDASAAFPDVVTFIDEKAKQFPKVSVRYQRGAPPTLYLKDEKGGEIDKIRIDSWNTDTIVEFMKERLA</sequence>
<dbReference type="EMBL" id="JH993045">
    <property type="protein sequence ID" value="EKX38781.1"/>
    <property type="molecule type" value="Genomic_DNA"/>
</dbReference>
<dbReference type="Pfam" id="PF08806">
    <property type="entry name" value="Sep15_SelM"/>
    <property type="match status" value="1"/>
</dbReference>
<evidence type="ECO:0000256" key="4">
    <source>
        <dbReference type="ARBA" id="ARBA00022824"/>
    </source>
</evidence>
<feature type="domain" description="Selenoprotein F/M" evidence="8">
    <location>
        <begin position="97"/>
        <end position="159"/>
    </location>
</feature>
<dbReference type="STRING" id="905079.L1IRA0"/>
<keyword evidence="5" id="KW-0712">Selenocysteine</keyword>
<dbReference type="RefSeq" id="XP_005825761.1">
    <property type="nucleotide sequence ID" value="XM_005825704.1"/>
</dbReference>
<dbReference type="InterPro" id="IPR014912">
    <property type="entry name" value="Sep15_SelM_dom"/>
</dbReference>
<evidence type="ECO:0000256" key="5">
    <source>
        <dbReference type="ARBA" id="ARBA00022933"/>
    </source>
</evidence>
<comment type="similarity">
    <text evidence="2">Belongs to the selenoprotein M/F family.</text>
</comment>
<dbReference type="AlphaFoldDB" id="L1IRA0"/>
<keyword evidence="4" id="KW-0256">Endoplasmic reticulum</keyword>
<dbReference type="InterPro" id="IPR039992">
    <property type="entry name" value="Sep15_SelM"/>
</dbReference>
<dbReference type="OMA" id="IKPHCKQ"/>
<dbReference type="PANTHER" id="PTHR13077:SF6">
    <property type="entry name" value="SELENOPROTEIN F"/>
    <property type="match status" value="1"/>
</dbReference>
<dbReference type="GO" id="GO:0016491">
    <property type="term" value="F:oxidoreductase activity"/>
    <property type="evidence" value="ECO:0007669"/>
    <property type="project" value="TreeGrafter"/>
</dbReference>
<comment type="subcellular location">
    <subcellularLocation>
        <location evidence="1">Endoplasmic reticulum lumen</location>
    </subcellularLocation>
</comment>
<dbReference type="InterPro" id="IPR038219">
    <property type="entry name" value="Sep15/SelM_sf"/>
</dbReference>
<dbReference type="Gene3D" id="3.40.30.50">
    <property type="entry name" value="Sep15/SelM thioredoxin-like domain, active-site redox motif"/>
    <property type="match status" value="1"/>
</dbReference>
<dbReference type="GeneID" id="17295537"/>
<evidence type="ECO:0000259" key="8">
    <source>
        <dbReference type="Pfam" id="PF08806"/>
    </source>
</evidence>
<dbReference type="eggNOG" id="KOG3384">
    <property type="taxonomic scope" value="Eukaryota"/>
</dbReference>
<dbReference type="GO" id="GO:0005788">
    <property type="term" value="C:endoplasmic reticulum lumen"/>
    <property type="evidence" value="ECO:0007669"/>
    <property type="project" value="UniProtKB-SubCell"/>
</dbReference>
<proteinExistence type="inferred from homology"/>
<dbReference type="OrthoDB" id="202586at2759"/>
<dbReference type="HOGENOM" id="CLU_119280_0_0_1"/>
<keyword evidence="11" id="KW-1185">Reference proteome</keyword>
<dbReference type="EnsemblProtists" id="EKX38781">
    <property type="protein sequence ID" value="EKX38781"/>
    <property type="gene ID" value="GUITHDRAFT_115110"/>
</dbReference>
<accession>L1IRA0</accession>
<feature type="signal peptide" evidence="7">
    <location>
        <begin position="1"/>
        <end position="48"/>
    </location>
</feature>